<accession>V4JSR8</accession>
<keyword evidence="1" id="KW-0812">Transmembrane</keyword>
<sequence length="99" mass="11196">MEKTSLKLVFLFSLTIILFFFAMVFFFDVVVVCFCKSSSLGDAREMVNCLGGYCLLQVAHTMDIYETNASCHSDNDCIQYCPKGCKIVNCNFGTCFYKC</sequence>
<proteinExistence type="predicted"/>
<organism evidence="2 3">
    <name type="scientific">Eutrema salsugineum</name>
    <name type="common">Saltwater cress</name>
    <name type="synonym">Sisymbrium salsugineum</name>
    <dbReference type="NCBI Taxonomy" id="72664"/>
    <lineage>
        <taxon>Eukaryota</taxon>
        <taxon>Viridiplantae</taxon>
        <taxon>Streptophyta</taxon>
        <taxon>Embryophyta</taxon>
        <taxon>Tracheophyta</taxon>
        <taxon>Spermatophyta</taxon>
        <taxon>Magnoliopsida</taxon>
        <taxon>eudicotyledons</taxon>
        <taxon>Gunneridae</taxon>
        <taxon>Pentapetalae</taxon>
        <taxon>rosids</taxon>
        <taxon>malvids</taxon>
        <taxon>Brassicales</taxon>
        <taxon>Brassicaceae</taxon>
        <taxon>Eutremeae</taxon>
        <taxon>Eutrema</taxon>
    </lineage>
</organism>
<gene>
    <name evidence="2" type="ORF">EUTSA_v10019603mg</name>
</gene>
<evidence type="ECO:0000313" key="3">
    <source>
        <dbReference type="Proteomes" id="UP000030689"/>
    </source>
</evidence>
<dbReference type="Gramene" id="ESQ28360">
    <property type="protein sequence ID" value="ESQ28360"/>
    <property type="gene ID" value="EUTSA_v10019603mg"/>
</dbReference>
<keyword evidence="3" id="KW-1185">Reference proteome</keyword>
<dbReference type="AlphaFoldDB" id="V4JSR8"/>
<feature type="transmembrane region" description="Helical" evidence="1">
    <location>
        <begin position="12"/>
        <end position="35"/>
    </location>
</feature>
<protein>
    <submittedName>
        <fullName evidence="2">Uncharacterized protein</fullName>
    </submittedName>
</protein>
<dbReference type="EMBL" id="KI517953">
    <property type="protein sequence ID" value="ESQ28360.1"/>
    <property type="molecule type" value="Genomic_DNA"/>
</dbReference>
<evidence type="ECO:0000256" key="1">
    <source>
        <dbReference type="SAM" id="Phobius"/>
    </source>
</evidence>
<evidence type="ECO:0000313" key="2">
    <source>
        <dbReference type="EMBL" id="ESQ28360.1"/>
    </source>
</evidence>
<dbReference type="Proteomes" id="UP000030689">
    <property type="component" value="Unassembled WGS sequence"/>
</dbReference>
<keyword evidence="1" id="KW-1133">Transmembrane helix</keyword>
<reference evidence="2 3" key="1">
    <citation type="journal article" date="2013" name="Front. Plant Sci.">
        <title>The Reference Genome of the Halophytic Plant Eutrema salsugineum.</title>
        <authorList>
            <person name="Yang R."/>
            <person name="Jarvis D.E."/>
            <person name="Chen H."/>
            <person name="Beilstein M.A."/>
            <person name="Grimwood J."/>
            <person name="Jenkins J."/>
            <person name="Shu S."/>
            <person name="Prochnik S."/>
            <person name="Xin M."/>
            <person name="Ma C."/>
            <person name="Schmutz J."/>
            <person name="Wing R.A."/>
            <person name="Mitchell-Olds T."/>
            <person name="Schumaker K.S."/>
            <person name="Wang X."/>
        </authorList>
    </citation>
    <scope>NUCLEOTIDE SEQUENCE [LARGE SCALE GENOMIC DNA]</scope>
</reference>
<name>V4JSR8_EUTSA</name>
<keyword evidence="1" id="KW-0472">Membrane</keyword>
<dbReference type="KEGG" id="eus:EUTSA_v10019603mg"/>